<feature type="region of interest" description="Disordered" evidence="1">
    <location>
        <begin position="1"/>
        <end position="24"/>
    </location>
</feature>
<organism evidence="2 3">
    <name type="scientific">Microcystis aeruginosa (strain NIES-843 / IAM M-2473)</name>
    <dbReference type="NCBI Taxonomy" id="449447"/>
    <lineage>
        <taxon>Bacteria</taxon>
        <taxon>Bacillati</taxon>
        <taxon>Cyanobacteriota</taxon>
        <taxon>Cyanophyceae</taxon>
        <taxon>Oscillatoriophycideae</taxon>
        <taxon>Chroococcales</taxon>
        <taxon>Microcystaceae</taxon>
        <taxon>Microcystis</taxon>
    </lineage>
</organism>
<dbReference type="EMBL" id="AP009552">
    <property type="protein sequence ID" value="BAG01804.1"/>
    <property type="molecule type" value="Genomic_DNA"/>
</dbReference>
<reference evidence="2 3" key="1">
    <citation type="journal article" date="2007" name="DNA Res.">
        <title>Complete genomic structure of the bloom-forming toxic cyanobacterium Microcystis aeruginosa NIES-843.</title>
        <authorList>
            <person name="Kaneko T."/>
            <person name="Nakajima N."/>
            <person name="Okamoto S."/>
            <person name="Suzuki I."/>
            <person name="Tanabe Y."/>
            <person name="Tamaoki M."/>
            <person name="Nakamura Y."/>
            <person name="Kasai F."/>
            <person name="Watanabe A."/>
            <person name="Kawashima K."/>
            <person name="Kishida Y."/>
            <person name="Ono A."/>
            <person name="Shimizu Y."/>
            <person name="Takahashi C."/>
            <person name="Minami C."/>
            <person name="Fujishiro T."/>
            <person name="Kohara M."/>
            <person name="Katoh M."/>
            <person name="Nakazaki N."/>
            <person name="Nakayama S."/>
            <person name="Yamada M."/>
            <person name="Tabata S."/>
            <person name="Watanabe M.M."/>
        </authorList>
    </citation>
    <scope>NUCLEOTIDE SEQUENCE [LARGE SCALE GENOMIC DNA]</scope>
    <source>
        <strain evidence="3">NIES-843 / IAM M-247</strain>
    </source>
</reference>
<evidence type="ECO:0000313" key="3">
    <source>
        <dbReference type="Proteomes" id="UP000001510"/>
    </source>
</evidence>
<feature type="compositionally biased region" description="Polar residues" evidence="1">
    <location>
        <begin position="1"/>
        <end position="11"/>
    </location>
</feature>
<gene>
    <name evidence="2" type="ordered locus">MAE_19820</name>
</gene>
<keyword evidence="3" id="KW-1185">Reference proteome</keyword>
<dbReference type="EnsemblBacteria" id="BAG01804">
    <property type="protein sequence ID" value="BAG01804"/>
    <property type="gene ID" value="MAE_19820"/>
</dbReference>
<evidence type="ECO:0000256" key="1">
    <source>
        <dbReference type="SAM" id="MobiDB-lite"/>
    </source>
</evidence>
<dbReference type="HOGENOM" id="CLU_3027218_0_0_3"/>
<protein>
    <submittedName>
        <fullName evidence="2">Uncharacterized protein</fullName>
    </submittedName>
</protein>
<dbReference type="KEGG" id="mar:MAE_19820"/>
<dbReference type="Proteomes" id="UP000001510">
    <property type="component" value="Chromosome"/>
</dbReference>
<evidence type="ECO:0000313" key="2">
    <source>
        <dbReference type="EMBL" id="BAG01804.1"/>
    </source>
</evidence>
<proteinExistence type="predicted"/>
<accession>B0JXH7</accession>
<dbReference type="STRING" id="449447.MAE_19820"/>
<dbReference type="PaxDb" id="449447-MAE_19820"/>
<name>B0JXH7_MICAN</name>
<dbReference type="AlphaFoldDB" id="B0JXH7"/>
<sequence length="55" mass="6298">MGFVPRSQSTKRCGARPEVLSQSSSSIPYFSLKCFSSIAFMLSYLYPPERLRFRS</sequence>